<evidence type="ECO:0000313" key="6">
    <source>
        <dbReference type="EMBL" id="KAK5969816.1"/>
    </source>
</evidence>
<dbReference type="InterPro" id="IPR002223">
    <property type="entry name" value="Kunitz_BPTI"/>
</dbReference>
<accession>A0AAN8EX62</accession>
<sequence>MKLLLVSFLVWIVNEAYLPPRCHHPIRQGPCDSWRLRYAYDKTKGKCVLFMYGGCDPSANNFKTMQECTKECNPLRKY</sequence>
<keyword evidence="1" id="KW-0646">Protease inhibitor</keyword>
<reference evidence="6 7" key="1">
    <citation type="submission" date="2019-10" db="EMBL/GenBank/DDBJ databases">
        <title>Assembly and Annotation for the nematode Trichostrongylus colubriformis.</title>
        <authorList>
            <person name="Martin J."/>
        </authorList>
    </citation>
    <scope>NUCLEOTIDE SEQUENCE [LARGE SCALE GENOMIC DNA]</scope>
    <source>
        <strain evidence="6">G859</strain>
        <tissue evidence="6">Whole worm</tissue>
    </source>
</reference>
<evidence type="ECO:0000256" key="3">
    <source>
        <dbReference type="ARBA" id="ARBA00023157"/>
    </source>
</evidence>
<keyword evidence="7" id="KW-1185">Reference proteome</keyword>
<feature type="signal peptide" evidence="4">
    <location>
        <begin position="1"/>
        <end position="16"/>
    </location>
</feature>
<keyword evidence="3" id="KW-1015">Disulfide bond</keyword>
<proteinExistence type="predicted"/>
<name>A0AAN8EX62_TRICO</name>
<dbReference type="InterPro" id="IPR050098">
    <property type="entry name" value="TFPI/VKTCI-like"/>
</dbReference>
<dbReference type="AlphaFoldDB" id="A0AAN8EX62"/>
<evidence type="ECO:0000256" key="1">
    <source>
        <dbReference type="ARBA" id="ARBA00022690"/>
    </source>
</evidence>
<feature type="domain" description="BPTI/Kunitz inhibitor" evidence="5">
    <location>
        <begin position="22"/>
        <end position="72"/>
    </location>
</feature>
<protein>
    <submittedName>
        <fullName evidence="6">Kunitz-type proteinase inhibitor AXPI-I</fullName>
    </submittedName>
</protein>
<dbReference type="SMART" id="SM00131">
    <property type="entry name" value="KU"/>
    <property type="match status" value="1"/>
</dbReference>
<comment type="caution">
    <text evidence="6">The sequence shown here is derived from an EMBL/GenBank/DDBJ whole genome shotgun (WGS) entry which is preliminary data.</text>
</comment>
<evidence type="ECO:0000256" key="2">
    <source>
        <dbReference type="ARBA" id="ARBA00022900"/>
    </source>
</evidence>
<dbReference type="GO" id="GO:0005615">
    <property type="term" value="C:extracellular space"/>
    <property type="evidence" value="ECO:0007669"/>
    <property type="project" value="TreeGrafter"/>
</dbReference>
<dbReference type="GO" id="GO:0004867">
    <property type="term" value="F:serine-type endopeptidase inhibitor activity"/>
    <property type="evidence" value="ECO:0007669"/>
    <property type="project" value="UniProtKB-KW"/>
</dbReference>
<dbReference type="EMBL" id="WIXE01019700">
    <property type="protein sequence ID" value="KAK5969816.1"/>
    <property type="molecule type" value="Genomic_DNA"/>
</dbReference>
<dbReference type="PROSITE" id="PS00280">
    <property type="entry name" value="BPTI_KUNITZ_1"/>
    <property type="match status" value="1"/>
</dbReference>
<gene>
    <name evidence="6" type="ORF">GCK32_013468</name>
</gene>
<feature type="chain" id="PRO_5042885799" evidence="4">
    <location>
        <begin position="17"/>
        <end position="78"/>
    </location>
</feature>
<dbReference type="PRINTS" id="PR00759">
    <property type="entry name" value="BASICPTASE"/>
</dbReference>
<dbReference type="InterPro" id="IPR020901">
    <property type="entry name" value="Prtase_inh_Kunz-CS"/>
</dbReference>
<dbReference type="FunFam" id="4.10.410.10:FF:000020">
    <property type="entry name" value="Collagen, type VI, alpha 3"/>
    <property type="match status" value="1"/>
</dbReference>
<evidence type="ECO:0000313" key="7">
    <source>
        <dbReference type="Proteomes" id="UP001331761"/>
    </source>
</evidence>
<evidence type="ECO:0000259" key="5">
    <source>
        <dbReference type="PROSITE" id="PS50279"/>
    </source>
</evidence>
<dbReference type="CDD" id="cd00109">
    <property type="entry name" value="Kunitz-type"/>
    <property type="match status" value="1"/>
</dbReference>
<dbReference type="Gene3D" id="4.10.410.10">
    <property type="entry name" value="Pancreatic trypsin inhibitor Kunitz domain"/>
    <property type="match status" value="1"/>
</dbReference>
<keyword evidence="2" id="KW-0722">Serine protease inhibitor</keyword>
<dbReference type="SUPFAM" id="SSF57362">
    <property type="entry name" value="BPTI-like"/>
    <property type="match status" value="1"/>
</dbReference>
<dbReference type="InterPro" id="IPR036880">
    <property type="entry name" value="Kunitz_BPTI_sf"/>
</dbReference>
<dbReference type="PROSITE" id="PS50279">
    <property type="entry name" value="BPTI_KUNITZ_2"/>
    <property type="match status" value="1"/>
</dbReference>
<keyword evidence="4" id="KW-0732">Signal</keyword>
<evidence type="ECO:0000256" key="4">
    <source>
        <dbReference type="SAM" id="SignalP"/>
    </source>
</evidence>
<organism evidence="6 7">
    <name type="scientific">Trichostrongylus colubriformis</name>
    <name type="common">Black scour worm</name>
    <dbReference type="NCBI Taxonomy" id="6319"/>
    <lineage>
        <taxon>Eukaryota</taxon>
        <taxon>Metazoa</taxon>
        <taxon>Ecdysozoa</taxon>
        <taxon>Nematoda</taxon>
        <taxon>Chromadorea</taxon>
        <taxon>Rhabditida</taxon>
        <taxon>Rhabditina</taxon>
        <taxon>Rhabditomorpha</taxon>
        <taxon>Strongyloidea</taxon>
        <taxon>Trichostrongylidae</taxon>
        <taxon>Trichostrongylus</taxon>
    </lineage>
</organism>
<dbReference type="PANTHER" id="PTHR10083:SF374">
    <property type="entry name" value="BPTI_KUNITZ INHIBITOR DOMAIN-CONTAINING PROTEIN"/>
    <property type="match status" value="1"/>
</dbReference>
<dbReference type="Pfam" id="PF00014">
    <property type="entry name" value="Kunitz_BPTI"/>
    <property type="match status" value="1"/>
</dbReference>
<dbReference type="PANTHER" id="PTHR10083">
    <property type="entry name" value="KUNITZ-TYPE PROTEASE INHIBITOR-RELATED"/>
    <property type="match status" value="1"/>
</dbReference>
<dbReference type="Proteomes" id="UP001331761">
    <property type="component" value="Unassembled WGS sequence"/>
</dbReference>